<gene>
    <name evidence="7" type="ORF">JJQ60_03715</name>
</gene>
<keyword evidence="3" id="KW-0732">Signal</keyword>
<proteinExistence type="inferred from homology"/>
<dbReference type="GO" id="GO:0009279">
    <property type="term" value="C:cell outer membrane"/>
    <property type="evidence" value="ECO:0007669"/>
    <property type="project" value="UniProtKB-SubCell"/>
</dbReference>
<comment type="caution">
    <text evidence="7">The sequence shown here is derived from an EMBL/GenBank/DDBJ whole genome shotgun (WGS) entry which is preliminary data.</text>
</comment>
<protein>
    <submittedName>
        <fullName evidence="7">RagB/SusD family nutrient uptake outer membrane protein</fullName>
    </submittedName>
</protein>
<dbReference type="RefSeq" id="WP_201916749.1">
    <property type="nucleotide sequence ID" value="NZ_BAABAX010000021.1"/>
</dbReference>
<evidence type="ECO:0000256" key="4">
    <source>
        <dbReference type="ARBA" id="ARBA00023136"/>
    </source>
</evidence>
<dbReference type="AlphaFoldDB" id="A0A936ZQ24"/>
<keyword evidence="5" id="KW-0998">Cell outer membrane</keyword>
<evidence type="ECO:0000313" key="8">
    <source>
        <dbReference type="Proteomes" id="UP000651057"/>
    </source>
</evidence>
<dbReference type="InterPro" id="IPR011990">
    <property type="entry name" value="TPR-like_helical_dom_sf"/>
</dbReference>
<reference evidence="7" key="1">
    <citation type="submission" date="2021-01" db="EMBL/GenBank/DDBJ databases">
        <authorList>
            <person name="Zhong Y.L."/>
        </authorList>
    </citation>
    <scope>NUCLEOTIDE SEQUENCE</scope>
    <source>
        <strain evidence="7">KCTC 23302</strain>
    </source>
</reference>
<accession>A0A936ZQ24</accession>
<feature type="domain" description="RagB/SusD" evidence="6">
    <location>
        <begin position="401"/>
        <end position="556"/>
    </location>
</feature>
<dbReference type="Pfam" id="PF07980">
    <property type="entry name" value="SusD_RagB"/>
    <property type="match status" value="1"/>
</dbReference>
<dbReference type="InterPro" id="IPR012944">
    <property type="entry name" value="SusD_RagB_dom"/>
</dbReference>
<evidence type="ECO:0000313" key="7">
    <source>
        <dbReference type="EMBL" id="MBL0682608.1"/>
    </source>
</evidence>
<sequence>MKLYKIFLYAFLFIGIFSSCEGDLDIELEDDDDLLASDVFNNRDDYRNALGGVYANLSLIGLDVTADGRPETANLEGIDDGTSQYVRGLFSLQNVSTDEVIWSYENDPGIADIQRNSWDANNVFLLSFFSRASFQISLANEFLRQTTDGKLDERGVAGDLRNEIQIFRAEARVLRALSYYHLLDLYRRAPFATENDEVGFTRLPEIKDEELFNYIEEELIAADANLLAVTPGQNYARADKGVAKMILAKLYLNAEVYLGAGNGRYADCLRVCEEIINSGYSLNPVYLNNFNADNDSNGAQNEIIFPIVGDGNSVRNFGGASLIIQGEQNAPGFEPTPASLGVEGFTTLYRARRQFSEKFVTDPLFQNDSRNALVTQDISSDPTSTDPPVDRPIEIGDDFTDFTRGYLVTKYSNIKSTGEPAPNVTFADTDFPMFRLADVYLMYAEAHLRNGGGDRSVALGYVNALRERAFGDTSGNITDPELTLDFLIDERARELYWEAHRRQDLIRFGLYTGGAYNWRYKGGTPNGSSIGEQFKLFPVPAQNLSANPNLGQNPGF</sequence>
<organism evidence="7 8">
    <name type="scientific">Aquimarina mytili</name>
    <dbReference type="NCBI Taxonomy" id="874423"/>
    <lineage>
        <taxon>Bacteria</taxon>
        <taxon>Pseudomonadati</taxon>
        <taxon>Bacteroidota</taxon>
        <taxon>Flavobacteriia</taxon>
        <taxon>Flavobacteriales</taxon>
        <taxon>Flavobacteriaceae</taxon>
        <taxon>Aquimarina</taxon>
    </lineage>
</organism>
<comment type="similarity">
    <text evidence="2">Belongs to the SusD family.</text>
</comment>
<dbReference type="Gene3D" id="1.25.40.10">
    <property type="entry name" value="Tetratricopeptide repeat domain"/>
    <property type="match status" value="1"/>
</dbReference>
<dbReference type="EMBL" id="JAERQJ010000001">
    <property type="protein sequence ID" value="MBL0682608.1"/>
    <property type="molecule type" value="Genomic_DNA"/>
</dbReference>
<dbReference type="Proteomes" id="UP000651057">
    <property type="component" value="Unassembled WGS sequence"/>
</dbReference>
<keyword evidence="4" id="KW-0472">Membrane</keyword>
<comment type="subcellular location">
    <subcellularLocation>
        <location evidence="1">Cell outer membrane</location>
    </subcellularLocation>
</comment>
<evidence type="ECO:0000256" key="1">
    <source>
        <dbReference type="ARBA" id="ARBA00004442"/>
    </source>
</evidence>
<dbReference type="SUPFAM" id="SSF48452">
    <property type="entry name" value="TPR-like"/>
    <property type="match status" value="1"/>
</dbReference>
<name>A0A936ZQ24_9FLAO</name>
<dbReference type="Gene3D" id="1.10.3780.10">
    <property type="entry name" value="SusD-like"/>
    <property type="match status" value="1"/>
</dbReference>
<evidence type="ECO:0000256" key="2">
    <source>
        <dbReference type="ARBA" id="ARBA00006275"/>
    </source>
</evidence>
<evidence type="ECO:0000256" key="3">
    <source>
        <dbReference type="ARBA" id="ARBA00022729"/>
    </source>
</evidence>
<dbReference type="PROSITE" id="PS51257">
    <property type="entry name" value="PROKAR_LIPOPROTEIN"/>
    <property type="match status" value="1"/>
</dbReference>
<evidence type="ECO:0000259" key="6">
    <source>
        <dbReference type="Pfam" id="PF07980"/>
    </source>
</evidence>
<dbReference type="Gene3D" id="1.25.40.390">
    <property type="match status" value="1"/>
</dbReference>
<keyword evidence="8" id="KW-1185">Reference proteome</keyword>
<evidence type="ECO:0000256" key="5">
    <source>
        <dbReference type="ARBA" id="ARBA00023237"/>
    </source>
</evidence>